<dbReference type="Gene3D" id="2.60.120.260">
    <property type="entry name" value="Galactose-binding domain-like"/>
    <property type="match status" value="3"/>
</dbReference>
<dbReference type="PANTHER" id="PTHR34987">
    <property type="entry name" value="C, PUTATIVE (AFU_ORTHOLOGUE AFUA_3G02880)-RELATED"/>
    <property type="match status" value="1"/>
</dbReference>
<accession>A0A844G511</accession>
<dbReference type="Pfam" id="PF05592">
    <property type="entry name" value="Bac_rhamnosid"/>
    <property type="match status" value="1"/>
</dbReference>
<proteinExistence type="predicted"/>
<organism evidence="3 4">
    <name type="scientific">Victivallis lenta</name>
    <dbReference type="NCBI Taxonomy" id="2606640"/>
    <lineage>
        <taxon>Bacteria</taxon>
        <taxon>Pseudomonadati</taxon>
        <taxon>Lentisphaerota</taxon>
        <taxon>Lentisphaeria</taxon>
        <taxon>Victivallales</taxon>
        <taxon>Victivallaceae</taxon>
        <taxon>Victivallis</taxon>
    </lineage>
</organism>
<dbReference type="AlphaFoldDB" id="A0A844G511"/>
<evidence type="ECO:0000259" key="2">
    <source>
        <dbReference type="Pfam" id="PF17389"/>
    </source>
</evidence>
<dbReference type="GO" id="GO:0005975">
    <property type="term" value="P:carbohydrate metabolic process"/>
    <property type="evidence" value="ECO:0007669"/>
    <property type="project" value="InterPro"/>
</dbReference>
<dbReference type="Proteomes" id="UP000435649">
    <property type="component" value="Unassembled WGS sequence"/>
</dbReference>
<evidence type="ECO:0000313" key="4">
    <source>
        <dbReference type="Proteomes" id="UP000435649"/>
    </source>
</evidence>
<gene>
    <name evidence="3" type="ORF">FYJ85_15500</name>
</gene>
<dbReference type="SUPFAM" id="SSF48208">
    <property type="entry name" value="Six-hairpin glycosidases"/>
    <property type="match status" value="1"/>
</dbReference>
<dbReference type="RefSeq" id="WP_154419440.1">
    <property type="nucleotide sequence ID" value="NZ_VUNS01000019.1"/>
</dbReference>
<sequence>MSIEKAVWIRAAGEVLPHQFSQFRRRVDLPEAAEAVLRVSADSDFVAYWDGRELMRGQFSDYPAEKTYSEIRFRAEAGTHLLFFDVYYCGIDFSTGIRGDAGFWAEFGAGDSICGSTPAWEARINPAFLRDRLDKLTSQLGMVVGYDARCEDDESGWCAAVESARRGRPVPRPVPLLVNREPVPGRLIRRGSLRRESREGSYAEQVAADRYGDSPGNGFWFLYDLGSEYAGLIETEVDLPPGTVVDISHGEHIADGRVRNRIGDRNFTDRYIAGAGRRRWTLRRRVGARYLQLNVIPPDPVREVGLLRIALRPTELELPPPAEFDCDSAEACRLYRNSVRTLQLCMHEHYEDTPWREQSLYGCDSRNQMLFGYTVWGNYGFAAESLRLLARGQRRDGFLTLTAPSLSGPPIPAFSMIWVIALWEHYLYSGSRAVFDSCREQALRVAETVLALRDAETGLIHLPASGELWHFYEWCDGLEGNRRDSGDSQFEAPCSLFAVEMFDALFRLTGETAWIERADALRRAVYAFFWSPEKQCLLTRRDDGRTHELVQLLGLYTGAVPEEKRRTVLDGILAEKHLRVTPSSMPYLVRVLAEGPREAQLYLESRIEREFYPMLAEGSTTVWETAFGQADFNNAGSLCHGWSAVAVYYYHACVLGVRPEKPGFAEIRRSPVATARIRNMRGEIVTPSGRLVFER</sequence>
<dbReference type="Pfam" id="PF17389">
    <property type="entry name" value="Bac_rhamnosid6H"/>
    <property type="match status" value="1"/>
</dbReference>
<name>A0A844G511_9BACT</name>
<dbReference type="EMBL" id="VUNS01000019">
    <property type="protein sequence ID" value="MST98446.1"/>
    <property type="molecule type" value="Genomic_DNA"/>
</dbReference>
<dbReference type="PANTHER" id="PTHR34987:SF2">
    <property type="entry name" value="B, PUTATIVE (AFU_ORTHOLOGUE AFUA_7G05040)-RELATED"/>
    <property type="match status" value="1"/>
</dbReference>
<feature type="domain" description="Alpha-L-rhamnosidase six-hairpin glycosidase" evidence="2">
    <location>
        <begin position="322"/>
        <end position="654"/>
    </location>
</feature>
<dbReference type="InterPro" id="IPR035396">
    <property type="entry name" value="Bac_rhamnosid6H"/>
</dbReference>
<reference evidence="3 4" key="1">
    <citation type="submission" date="2019-08" db="EMBL/GenBank/DDBJ databases">
        <title>In-depth cultivation of the pig gut microbiome towards novel bacterial diversity and tailored functional studies.</title>
        <authorList>
            <person name="Wylensek D."/>
            <person name="Hitch T.C.A."/>
            <person name="Clavel T."/>
        </authorList>
    </citation>
    <scope>NUCLEOTIDE SEQUENCE [LARGE SCALE GENOMIC DNA]</scope>
    <source>
        <strain evidence="3 4">BBE-744-WT-12</strain>
    </source>
</reference>
<dbReference type="Gene3D" id="2.60.420.10">
    <property type="entry name" value="Maltose phosphorylase, domain 3"/>
    <property type="match status" value="1"/>
</dbReference>
<comment type="caution">
    <text evidence="3">The sequence shown here is derived from an EMBL/GenBank/DDBJ whole genome shotgun (WGS) entry which is preliminary data.</text>
</comment>
<feature type="domain" description="Alpha-L-rhamnosidase concanavalin-like" evidence="1">
    <location>
        <begin position="221"/>
        <end position="298"/>
    </location>
</feature>
<dbReference type="Gene3D" id="1.50.10.10">
    <property type="match status" value="1"/>
</dbReference>
<evidence type="ECO:0000313" key="3">
    <source>
        <dbReference type="EMBL" id="MST98446.1"/>
    </source>
</evidence>
<keyword evidence="4" id="KW-1185">Reference proteome</keyword>
<dbReference type="InterPro" id="IPR008928">
    <property type="entry name" value="6-hairpin_glycosidase_sf"/>
</dbReference>
<evidence type="ECO:0000259" key="1">
    <source>
        <dbReference type="Pfam" id="PF05592"/>
    </source>
</evidence>
<dbReference type="InterPro" id="IPR008902">
    <property type="entry name" value="Rhamnosid_concanavalin"/>
</dbReference>
<protein>
    <submittedName>
        <fullName evidence="3">Bacterial alpha-L-rhamnosidase</fullName>
    </submittedName>
</protein>
<dbReference type="InterPro" id="IPR012341">
    <property type="entry name" value="6hp_glycosidase-like_sf"/>
</dbReference>